<dbReference type="PANTHER" id="PTHR37694:SF1">
    <property type="entry name" value="SLR8022 PROTEIN"/>
    <property type="match status" value="1"/>
</dbReference>
<dbReference type="Proteomes" id="UP000182762">
    <property type="component" value="Unassembled WGS sequence"/>
</dbReference>
<protein>
    <submittedName>
        <fullName evidence="2">Cupin domain protein</fullName>
    </submittedName>
</protein>
<reference evidence="2 3" key="1">
    <citation type="submission" date="2016-10" db="EMBL/GenBank/DDBJ databases">
        <authorList>
            <person name="Varghese N."/>
            <person name="Submissions S."/>
        </authorList>
    </citation>
    <scope>NUCLEOTIDE SEQUENCE [LARGE SCALE GENOMIC DNA]</scope>
    <source>
        <strain evidence="2 3">DSM 13796</strain>
    </source>
</reference>
<sequence length="134" mass="15440">MIKRSIKNIQPDIVREPGAKQTTLKRLIDTPDGADRFVMTLFHIEPQGSTPPHYHDWEHEIVVLEGSCQLQLPKEDKNVKIEKGDVVFIPRNEPHGFTTSEGEECKFIVVAPTERPPIHNYFLSEKPYEYTSNK</sequence>
<feature type="domain" description="Cupin type-2" evidence="1">
    <location>
        <begin position="41"/>
        <end position="110"/>
    </location>
</feature>
<dbReference type="EMBL" id="FOXX01000014">
    <property type="protein sequence ID" value="SFQ84626.1"/>
    <property type="molecule type" value="Genomic_DNA"/>
</dbReference>
<comment type="caution">
    <text evidence="2">The sequence shown here is derived from an EMBL/GenBank/DDBJ whole genome shotgun (WGS) entry which is preliminary data.</text>
</comment>
<dbReference type="GeneID" id="93712790"/>
<evidence type="ECO:0000313" key="3">
    <source>
        <dbReference type="Proteomes" id="UP000182762"/>
    </source>
</evidence>
<proteinExistence type="predicted"/>
<evidence type="ECO:0000259" key="1">
    <source>
        <dbReference type="Pfam" id="PF07883"/>
    </source>
</evidence>
<organism evidence="2 3">
    <name type="scientific">Priestia endophytica DSM 13796</name>
    <dbReference type="NCBI Taxonomy" id="1121089"/>
    <lineage>
        <taxon>Bacteria</taxon>
        <taxon>Bacillati</taxon>
        <taxon>Bacillota</taxon>
        <taxon>Bacilli</taxon>
        <taxon>Bacillales</taxon>
        <taxon>Bacillaceae</taxon>
        <taxon>Priestia</taxon>
    </lineage>
</organism>
<evidence type="ECO:0000313" key="2">
    <source>
        <dbReference type="EMBL" id="SFQ84626.1"/>
    </source>
</evidence>
<dbReference type="Pfam" id="PF07883">
    <property type="entry name" value="Cupin_2"/>
    <property type="match status" value="1"/>
</dbReference>
<dbReference type="InterPro" id="IPR013096">
    <property type="entry name" value="Cupin_2"/>
</dbReference>
<dbReference type="RefSeq" id="WP_061804072.1">
    <property type="nucleotide sequence ID" value="NZ_FOXX01000014.1"/>
</dbReference>
<dbReference type="InterPro" id="IPR011051">
    <property type="entry name" value="RmlC_Cupin_sf"/>
</dbReference>
<dbReference type="CDD" id="cd06979">
    <property type="entry name" value="cupin_RemF-like"/>
    <property type="match status" value="1"/>
</dbReference>
<keyword evidence="3" id="KW-1185">Reference proteome</keyword>
<dbReference type="PANTHER" id="PTHR37694">
    <property type="entry name" value="SLR8022 PROTEIN"/>
    <property type="match status" value="1"/>
</dbReference>
<dbReference type="Gene3D" id="2.60.120.10">
    <property type="entry name" value="Jelly Rolls"/>
    <property type="match status" value="1"/>
</dbReference>
<dbReference type="InterPro" id="IPR014710">
    <property type="entry name" value="RmlC-like_jellyroll"/>
</dbReference>
<accession>A0A1I6BUM2</accession>
<dbReference type="SUPFAM" id="SSF51182">
    <property type="entry name" value="RmlC-like cupins"/>
    <property type="match status" value="1"/>
</dbReference>
<gene>
    <name evidence="2" type="ORF">SAMN02745910_04234</name>
</gene>
<name>A0A1I6BUM2_9BACI</name>